<organism evidence="1 2">
    <name type="scientific">Elysia chlorotica</name>
    <name type="common">Eastern emerald elysia</name>
    <name type="synonym">Sea slug</name>
    <dbReference type="NCBI Taxonomy" id="188477"/>
    <lineage>
        <taxon>Eukaryota</taxon>
        <taxon>Metazoa</taxon>
        <taxon>Spiralia</taxon>
        <taxon>Lophotrochozoa</taxon>
        <taxon>Mollusca</taxon>
        <taxon>Gastropoda</taxon>
        <taxon>Heterobranchia</taxon>
        <taxon>Euthyneura</taxon>
        <taxon>Panpulmonata</taxon>
        <taxon>Sacoglossa</taxon>
        <taxon>Placobranchoidea</taxon>
        <taxon>Plakobranchidae</taxon>
        <taxon>Elysia</taxon>
    </lineage>
</organism>
<reference evidence="1 2" key="1">
    <citation type="submission" date="2019-01" db="EMBL/GenBank/DDBJ databases">
        <title>A draft genome assembly of the solar-powered sea slug Elysia chlorotica.</title>
        <authorList>
            <person name="Cai H."/>
            <person name="Li Q."/>
            <person name="Fang X."/>
            <person name="Li J."/>
            <person name="Curtis N.E."/>
            <person name="Altenburger A."/>
            <person name="Shibata T."/>
            <person name="Feng M."/>
            <person name="Maeda T."/>
            <person name="Schwartz J.A."/>
            <person name="Shigenobu S."/>
            <person name="Lundholm N."/>
            <person name="Nishiyama T."/>
            <person name="Yang H."/>
            <person name="Hasebe M."/>
            <person name="Li S."/>
            <person name="Pierce S.K."/>
            <person name="Wang J."/>
        </authorList>
    </citation>
    <scope>NUCLEOTIDE SEQUENCE [LARGE SCALE GENOMIC DNA]</scope>
    <source>
        <strain evidence="1">EC2010</strain>
        <tissue evidence="1">Whole organism of an adult</tissue>
    </source>
</reference>
<comment type="caution">
    <text evidence="1">The sequence shown here is derived from an EMBL/GenBank/DDBJ whole genome shotgun (WGS) entry which is preliminary data.</text>
</comment>
<sequence>SDQIGCELKNDPQLTTYDRETVNFPFPCRYLASHVKPSLIDRHGNVIGYCEAKVYGMNAKYDGKMFVMGFDVALKIVYTQNNKIVESSYRQYGSADNNENDVVAFGKNGAWAPFVPDGTDDISYKDAPKGIQIDTHWDHRVNRFSYTVTGCGLKVTFVPYDRSLKLNQRQVPGLSVSVLNTHAPEHLSPTDAVCMVPTAAGGHTLNDITLLGLSQERSVLLRAFKNQPTQNLPFPVDGSSNAQCSAIGDILNNCQLARQKEAISNCDWILKNPHFMKCYDRERGSPHLISLFKSCVEAWCVNRPCTDTIDSITNKGCNAIGKVPRLASFVAGVMCPSPIP</sequence>
<gene>
    <name evidence="1" type="ORF">EGW08_008091</name>
</gene>
<feature type="non-terminal residue" evidence="1">
    <location>
        <position position="1"/>
    </location>
</feature>
<evidence type="ECO:0000313" key="2">
    <source>
        <dbReference type="Proteomes" id="UP000271974"/>
    </source>
</evidence>
<dbReference type="EMBL" id="RQTK01000217">
    <property type="protein sequence ID" value="RUS84117.1"/>
    <property type="molecule type" value="Genomic_DNA"/>
</dbReference>
<keyword evidence="2" id="KW-1185">Reference proteome</keyword>
<dbReference type="OrthoDB" id="6053000at2759"/>
<name>A0A433TRC1_ELYCH</name>
<dbReference type="Proteomes" id="UP000271974">
    <property type="component" value="Unassembled WGS sequence"/>
</dbReference>
<dbReference type="AlphaFoldDB" id="A0A433TRC1"/>
<accession>A0A433TRC1</accession>
<evidence type="ECO:0000313" key="1">
    <source>
        <dbReference type="EMBL" id="RUS84117.1"/>
    </source>
</evidence>
<proteinExistence type="predicted"/>
<protein>
    <submittedName>
        <fullName evidence="1">Uncharacterized protein</fullName>
    </submittedName>
</protein>